<dbReference type="PANTHER" id="PTHR44942">
    <property type="entry name" value="METHYLTRANSF_11 DOMAIN-CONTAINING PROTEIN"/>
    <property type="match status" value="1"/>
</dbReference>
<evidence type="ECO:0000256" key="2">
    <source>
        <dbReference type="ARBA" id="ARBA00022603"/>
    </source>
</evidence>
<organism evidence="5 6">
    <name type="scientific">Carpinus fangiana</name>
    <dbReference type="NCBI Taxonomy" id="176857"/>
    <lineage>
        <taxon>Eukaryota</taxon>
        <taxon>Viridiplantae</taxon>
        <taxon>Streptophyta</taxon>
        <taxon>Embryophyta</taxon>
        <taxon>Tracheophyta</taxon>
        <taxon>Spermatophyta</taxon>
        <taxon>Magnoliopsida</taxon>
        <taxon>eudicotyledons</taxon>
        <taxon>Gunneridae</taxon>
        <taxon>Pentapetalae</taxon>
        <taxon>rosids</taxon>
        <taxon>fabids</taxon>
        <taxon>Fagales</taxon>
        <taxon>Betulaceae</taxon>
        <taxon>Carpinus</taxon>
    </lineage>
</organism>
<keyword evidence="6" id="KW-1185">Reference proteome</keyword>
<evidence type="ECO:0000256" key="1">
    <source>
        <dbReference type="ARBA" id="ARBA00008361"/>
    </source>
</evidence>
<dbReference type="InterPro" id="IPR029063">
    <property type="entry name" value="SAM-dependent_MTases_sf"/>
</dbReference>
<evidence type="ECO:0000256" key="3">
    <source>
        <dbReference type="ARBA" id="ARBA00022679"/>
    </source>
</evidence>
<comment type="caution">
    <text evidence="5">The sequence shown here is derived from an EMBL/GenBank/DDBJ whole genome shotgun (WGS) entry which is preliminary data.</text>
</comment>
<dbReference type="EMBL" id="VIBQ01000013">
    <property type="protein sequence ID" value="KAB8345933.1"/>
    <property type="molecule type" value="Genomic_DNA"/>
</dbReference>
<sequence length="270" mass="30077">MASVDNTQRFSDRVAVYVAHRPSYPAAAIDFLVEQYHLDAKAATIVDLGSGTGILSRLLLERLDKATVIGVEPNEPMRKAGEENLGHFISSGRFSSISGTAEETGLDDQCADLIVAGQAFHWFDVQKSRLECQRLLGEQDEKGVALIWNDRRGGDGRTSTTPFMQEYESLLQKHSKIYAQVNHHTTVTEDVLRQFFGPAGFEMKQYNNPYIMTHEQLVGRMLSSSYSPQVGEPGHEAMLVGLRQAFAAHETAGTIQFEYDTKIMFGKISR</sequence>
<accession>A0A5N6KUC8</accession>
<dbReference type="Gene3D" id="3.40.50.150">
    <property type="entry name" value="Vaccinia Virus protein VP39"/>
    <property type="match status" value="1"/>
</dbReference>
<comment type="similarity">
    <text evidence="1">Belongs to the methyltransferase superfamily.</text>
</comment>
<proteinExistence type="inferred from homology"/>
<evidence type="ECO:0000259" key="4">
    <source>
        <dbReference type="Pfam" id="PF08241"/>
    </source>
</evidence>
<dbReference type="PANTHER" id="PTHR44942:SF4">
    <property type="entry name" value="METHYLTRANSFERASE TYPE 11 DOMAIN-CONTAINING PROTEIN"/>
    <property type="match status" value="1"/>
</dbReference>
<evidence type="ECO:0000313" key="5">
    <source>
        <dbReference type="EMBL" id="KAB8345933.1"/>
    </source>
</evidence>
<dbReference type="SUPFAM" id="SSF53335">
    <property type="entry name" value="S-adenosyl-L-methionine-dependent methyltransferases"/>
    <property type="match status" value="1"/>
</dbReference>
<dbReference type="GO" id="GO:0032259">
    <property type="term" value="P:methylation"/>
    <property type="evidence" value="ECO:0007669"/>
    <property type="project" value="UniProtKB-KW"/>
</dbReference>
<feature type="domain" description="Methyltransferase type 11" evidence="4">
    <location>
        <begin position="46"/>
        <end position="136"/>
    </location>
</feature>
<dbReference type="InterPro" id="IPR051052">
    <property type="entry name" value="Diverse_substrate_MTase"/>
</dbReference>
<reference evidence="5 6" key="1">
    <citation type="submission" date="2019-06" db="EMBL/GenBank/DDBJ databases">
        <title>A chromosomal-level reference genome of Carpinus fangiana (Coryloideae, Betulaceae).</title>
        <authorList>
            <person name="Yang X."/>
            <person name="Wang Z."/>
            <person name="Zhang L."/>
            <person name="Hao G."/>
            <person name="Liu J."/>
            <person name="Yang Y."/>
        </authorList>
    </citation>
    <scope>NUCLEOTIDE SEQUENCE [LARGE SCALE GENOMIC DNA]</scope>
    <source>
        <strain evidence="5">Cfa_2016G</strain>
        <tissue evidence="5">Leaf</tissue>
    </source>
</reference>
<keyword evidence="3" id="KW-0808">Transferase</keyword>
<dbReference type="GO" id="GO:0008757">
    <property type="term" value="F:S-adenosylmethionine-dependent methyltransferase activity"/>
    <property type="evidence" value="ECO:0007669"/>
    <property type="project" value="InterPro"/>
</dbReference>
<dbReference type="InterPro" id="IPR013216">
    <property type="entry name" value="Methyltransf_11"/>
</dbReference>
<protein>
    <recommendedName>
        <fullName evidence="4">Methyltransferase type 11 domain-containing protein</fullName>
    </recommendedName>
</protein>
<dbReference type="CDD" id="cd02440">
    <property type="entry name" value="AdoMet_MTases"/>
    <property type="match status" value="1"/>
</dbReference>
<dbReference type="Pfam" id="PF08241">
    <property type="entry name" value="Methyltransf_11"/>
    <property type="match status" value="1"/>
</dbReference>
<dbReference type="AlphaFoldDB" id="A0A5N6KUC8"/>
<dbReference type="OrthoDB" id="10027013at2759"/>
<evidence type="ECO:0000313" key="6">
    <source>
        <dbReference type="Proteomes" id="UP000327013"/>
    </source>
</evidence>
<keyword evidence="2" id="KW-0489">Methyltransferase</keyword>
<gene>
    <name evidence="5" type="ORF">FH972_022986</name>
</gene>
<dbReference type="Proteomes" id="UP000327013">
    <property type="component" value="Unassembled WGS sequence"/>
</dbReference>
<name>A0A5N6KUC8_9ROSI</name>